<reference evidence="2" key="2">
    <citation type="submission" date="2018-04" db="EMBL/GenBank/DDBJ databases">
        <title>OnivRS2 (Oryza nivara Reference Sequence Version 2).</title>
        <authorList>
            <person name="Zhang J."/>
            <person name="Kudrna D."/>
            <person name="Lee S."/>
            <person name="Talag J."/>
            <person name="Rajasekar S."/>
            <person name="Welchert J."/>
            <person name="Hsing Y.-I."/>
            <person name="Wing R.A."/>
        </authorList>
    </citation>
    <scope>NUCLEOTIDE SEQUENCE [LARGE SCALE GENOMIC DNA]</scope>
    <source>
        <strain evidence="2">SL10</strain>
    </source>
</reference>
<evidence type="ECO:0000313" key="2">
    <source>
        <dbReference type="EnsemblPlants" id="ONIVA08G15220.1"/>
    </source>
</evidence>
<protein>
    <submittedName>
        <fullName evidence="2">Uncharacterized protein</fullName>
    </submittedName>
</protein>
<proteinExistence type="predicted"/>
<dbReference type="Proteomes" id="UP000006591">
    <property type="component" value="Chromosome 8"/>
</dbReference>
<dbReference type="HOGENOM" id="CLU_1527596_0_0_1"/>
<feature type="region of interest" description="Disordered" evidence="1">
    <location>
        <begin position="39"/>
        <end position="63"/>
    </location>
</feature>
<dbReference type="EnsemblPlants" id="ONIVA08G15220.1">
    <property type="protein sequence ID" value="ONIVA08G15220.1"/>
    <property type="gene ID" value="ONIVA08G15220"/>
</dbReference>
<keyword evidence="3" id="KW-1185">Reference proteome</keyword>
<evidence type="ECO:0000313" key="3">
    <source>
        <dbReference type="Proteomes" id="UP000006591"/>
    </source>
</evidence>
<accession>A0A0E0IBP2</accession>
<dbReference type="AlphaFoldDB" id="A0A0E0IBP2"/>
<sequence length="176" mass="19026">MVRSGWYGLATGAGGGWRTSLGGGASFMRKRPRRAWGVMSPAAPLGRGRRPRPLSPPVSHPATAACPPPLSAAAMSWRPSPRWQWLLRDGCDDGDSHVWIRRWLLLRVDPAVAVSLLLSHPTTAEAQTLLLPSLPLRRRGVHALDGSDSCGFDESINGNLDVPVSNLCCVKLLDIH</sequence>
<reference evidence="2" key="1">
    <citation type="submission" date="2015-04" db="UniProtKB">
        <authorList>
            <consortium name="EnsemblPlants"/>
        </authorList>
    </citation>
    <scope>IDENTIFICATION</scope>
    <source>
        <strain evidence="2">SL10</strain>
    </source>
</reference>
<name>A0A0E0IBP2_ORYNI</name>
<dbReference type="Gramene" id="ONIVA08G15220.1">
    <property type="protein sequence ID" value="ONIVA08G15220.1"/>
    <property type="gene ID" value="ONIVA08G15220"/>
</dbReference>
<organism evidence="2">
    <name type="scientific">Oryza nivara</name>
    <name type="common">Indian wild rice</name>
    <name type="synonym">Oryza sativa f. spontanea</name>
    <dbReference type="NCBI Taxonomy" id="4536"/>
    <lineage>
        <taxon>Eukaryota</taxon>
        <taxon>Viridiplantae</taxon>
        <taxon>Streptophyta</taxon>
        <taxon>Embryophyta</taxon>
        <taxon>Tracheophyta</taxon>
        <taxon>Spermatophyta</taxon>
        <taxon>Magnoliopsida</taxon>
        <taxon>Liliopsida</taxon>
        <taxon>Poales</taxon>
        <taxon>Poaceae</taxon>
        <taxon>BOP clade</taxon>
        <taxon>Oryzoideae</taxon>
        <taxon>Oryzeae</taxon>
        <taxon>Oryzinae</taxon>
        <taxon>Oryza</taxon>
    </lineage>
</organism>
<evidence type="ECO:0000256" key="1">
    <source>
        <dbReference type="SAM" id="MobiDB-lite"/>
    </source>
</evidence>